<evidence type="ECO:0000313" key="6">
    <source>
        <dbReference type="EMBL" id="KAL1844646.1"/>
    </source>
</evidence>
<evidence type="ECO:0000256" key="2">
    <source>
        <dbReference type="ARBA" id="ARBA00022630"/>
    </source>
</evidence>
<dbReference type="PANTHER" id="PTHR46720:SF3">
    <property type="entry name" value="FAD-BINDING DOMAIN-CONTAINING PROTEIN-RELATED"/>
    <property type="match status" value="1"/>
</dbReference>
<keyword evidence="5" id="KW-1133">Transmembrane helix</keyword>
<accession>A0ABR3VSM4</accession>
<organism evidence="6 7">
    <name type="scientific">Phialemonium thermophilum</name>
    <dbReference type="NCBI Taxonomy" id="223376"/>
    <lineage>
        <taxon>Eukaryota</taxon>
        <taxon>Fungi</taxon>
        <taxon>Dikarya</taxon>
        <taxon>Ascomycota</taxon>
        <taxon>Pezizomycotina</taxon>
        <taxon>Sordariomycetes</taxon>
        <taxon>Sordariomycetidae</taxon>
        <taxon>Cephalothecales</taxon>
        <taxon>Cephalothecaceae</taxon>
        <taxon>Phialemonium</taxon>
    </lineage>
</organism>
<sequence>MPDRDFHIAIVGGGIGGLALAVALTRYDISFTLYEAAPQFGTVGAGVGLGPNALRAMDAVVPGFQEMYDRISSGNVTPGKDHVMMDAMYIEEGFGERKGWKPVSYGAPCYNRTSAHRKDLLDILIAGVPPEKVQFRKRATGFRQHRGGPDGEEGVTISFEDGTESRVDAVIGADGVKGLSRAAVLGERWPELVPARYTGRYVYRSVVPMDAATAILGQDCLGNDIAGDARMFMGPRAIITIFPISKGTQCNLVCFILVGDQPWTHPEWTQTVSKEEMRKDLREAGIDHRLVQMLDVTTPRSVGPSTTTP</sequence>
<keyword evidence="5" id="KW-0812">Transmembrane</keyword>
<keyword evidence="4" id="KW-0560">Oxidoreductase</keyword>
<keyword evidence="2" id="KW-0285">Flavoprotein</keyword>
<dbReference type="EMBL" id="JAZHXJ010001565">
    <property type="protein sequence ID" value="KAL1844646.1"/>
    <property type="molecule type" value="Genomic_DNA"/>
</dbReference>
<evidence type="ECO:0000256" key="3">
    <source>
        <dbReference type="ARBA" id="ARBA00022827"/>
    </source>
</evidence>
<evidence type="ECO:0000313" key="7">
    <source>
        <dbReference type="Proteomes" id="UP001586593"/>
    </source>
</evidence>
<keyword evidence="7" id="KW-1185">Reference proteome</keyword>
<evidence type="ECO:0000256" key="4">
    <source>
        <dbReference type="ARBA" id="ARBA00023002"/>
    </source>
</evidence>
<name>A0ABR3VSM4_9PEZI</name>
<keyword evidence="3" id="KW-0274">FAD</keyword>
<dbReference type="PANTHER" id="PTHR46720">
    <property type="entry name" value="HYDROXYLASE, PUTATIVE (AFU_ORTHOLOGUE AFUA_3G01460)-RELATED"/>
    <property type="match status" value="1"/>
</dbReference>
<dbReference type="Gene3D" id="3.50.50.60">
    <property type="entry name" value="FAD/NAD(P)-binding domain"/>
    <property type="match status" value="1"/>
</dbReference>
<reference evidence="6 7" key="1">
    <citation type="journal article" date="2024" name="Commun. Biol.">
        <title>Comparative genomic analysis of thermophilic fungi reveals convergent evolutionary adaptations and gene losses.</title>
        <authorList>
            <person name="Steindorff A.S."/>
            <person name="Aguilar-Pontes M.V."/>
            <person name="Robinson A.J."/>
            <person name="Andreopoulos B."/>
            <person name="LaButti K."/>
            <person name="Kuo A."/>
            <person name="Mondo S."/>
            <person name="Riley R."/>
            <person name="Otillar R."/>
            <person name="Haridas S."/>
            <person name="Lipzen A."/>
            <person name="Grimwood J."/>
            <person name="Schmutz J."/>
            <person name="Clum A."/>
            <person name="Reid I.D."/>
            <person name="Moisan M.C."/>
            <person name="Butler G."/>
            <person name="Nguyen T.T.M."/>
            <person name="Dewar K."/>
            <person name="Conant G."/>
            <person name="Drula E."/>
            <person name="Henrissat B."/>
            <person name="Hansel C."/>
            <person name="Singer S."/>
            <person name="Hutchinson M.I."/>
            <person name="de Vries R.P."/>
            <person name="Natvig D.O."/>
            <person name="Powell A.J."/>
            <person name="Tsang A."/>
            <person name="Grigoriev I.V."/>
        </authorList>
    </citation>
    <scope>NUCLEOTIDE SEQUENCE [LARGE SCALE GENOMIC DNA]</scope>
    <source>
        <strain evidence="6 7">ATCC 24622</strain>
    </source>
</reference>
<feature type="transmembrane region" description="Helical" evidence="5">
    <location>
        <begin position="6"/>
        <end position="24"/>
    </location>
</feature>
<dbReference type="InterPro" id="IPR051104">
    <property type="entry name" value="FAD_monoxygenase"/>
</dbReference>
<dbReference type="InterPro" id="IPR036188">
    <property type="entry name" value="FAD/NAD-bd_sf"/>
</dbReference>
<keyword evidence="5" id="KW-0472">Membrane</keyword>
<dbReference type="SUPFAM" id="SSF54373">
    <property type="entry name" value="FAD-linked reductases, C-terminal domain"/>
    <property type="match status" value="1"/>
</dbReference>
<dbReference type="Proteomes" id="UP001586593">
    <property type="component" value="Unassembled WGS sequence"/>
</dbReference>
<proteinExistence type="inferred from homology"/>
<gene>
    <name evidence="6" type="ORF">VTK73DRAFT_2101</name>
</gene>
<evidence type="ECO:0000256" key="5">
    <source>
        <dbReference type="SAM" id="Phobius"/>
    </source>
</evidence>
<protein>
    <recommendedName>
        <fullName evidence="8">FAD-binding domain-containing protein</fullName>
    </recommendedName>
</protein>
<evidence type="ECO:0008006" key="8">
    <source>
        <dbReference type="Google" id="ProtNLM"/>
    </source>
</evidence>
<evidence type="ECO:0000256" key="1">
    <source>
        <dbReference type="ARBA" id="ARBA00007992"/>
    </source>
</evidence>
<dbReference type="SUPFAM" id="SSF51905">
    <property type="entry name" value="FAD/NAD(P)-binding domain"/>
    <property type="match status" value="1"/>
</dbReference>
<dbReference type="Pfam" id="PF13450">
    <property type="entry name" value="NAD_binding_8"/>
    <property type="match status" value="1"/>
</dbReference>
<dbReference type="PRINTS" id="PR00420">
    <property type="entry name" value="RNGMNOXGNASE"/>
</dbReference>
<comment type="similarity">
    <text evidence="1">Belongs to the paxM FAD-dependent monooxygenase family.</text>
</comment>
<comment type="caution">
    <text evidence="6">The sequence shown here is derived from an EMBL/GenBank/DDBJ whole genome shotgun (WGS) entry which is preliminary data.</text>
</comment>